<sequence length="80" mass="9389">MTQQEKTILQGMYAAGFRYVVRDKKWILFGTDKFIKVDREWDVVNPETNRVTDLDTAVDRLFDWIKPNGEQIEIAKVIAL</sequence>
<accession>A0A8S5LWK4</accession>
<proteinExistence type="predicted"/>
<organism evidence="1">
    <name type="scientific">Myoviridae sp. ctplG2</name>
    <dbReference type="NCBI Taxonomy" id="2826700"/>
    <lineage>
        <taxon>Viruses</taxon>
        <taxon>Duplodnaviria</taxon>
        <taxon>Heunggongvirae</taxon>
        <taxon>Uroviricota</taxon>
        <taxon>Caudoviricetes</taxon>
    </lineage>
</organism>
<name>A0A8S5LWK4_9CAUD</name>
<evidence type="ECO:0000313" key="1">
    <source>
        <dbReference type="EMBL" id="DAD74179.1"/>
    </source>
</evidence>
<protein>
    <submittedName>
        <fullName evidence="1">Uncharacterized protein</fullName>
    </submittedName>
</protein>
<dbReference type="EMBL" id="BK014753">
    <property type="protein sequence ID" value="DAD74179.1"/>
    <property type="molecule type" value="Genomic_DNA"/>
</dbReference>
<reference evidence="1" key="1">
    <citation type="journal article" date="2021" name="Proc. Natl. Acad. Sci. U.S.A.">
        <title>A Catalog of Tens of Thousands of Viruses from Human Metagenomes Reveals Hidden Associations with Chronic Diseases.</title>
        <authorList>
            <person name="Tisza M.J."/>
            <person name="Buck C.B."/>
        </authorList>
    </citation>
    <scope>NUCLEOTIDE SEQUENCE</scope>
    <source>
        <strain evidence="1">CtplG2</strain>
    </source>
</reference>